<evidence type="ECO:0000313" key="2">
    <source>
        <dbReference type="Proteomes" id="UP000226431"/>
    </source>
</evidence>
<dbReference type="EMBL" id="NJES01000628">
    <property type="protein sequence ID" value="PHH70421.1"/>
    <property type="molecule type" value="Genomic_DNA"/>
</dbReference>
<dbReference type="OrthoDB" id="19039at2759"/>
<keyword evidence="2" id="KW-1185">Reference proteome</keyword>
<comment type="caution">
    <text evidence="1">The sequence shown here is derived from an EMBL/GenBank/DDBJ whole genome shotgun (WGS) entry which is preliminary data.</text>
</comment>
<sequence>MDYALMQDPSAALGNWQVVALVLGYDGIEFLPPGSPPSPKTHHHHHHHRVVGLGARVARFRDVVRRYTAGAWIGPRMAPRVYIMRRVTRKPRYATA</sequence>
<dbReference type="AlphaFoldDB" id="A0A2C5YU35"/>
<evidence type="ECO:0000313" key="1">
    <source>
        <dbReference type="EMBL" id="PHH70421.1"/>
    </source>
</evidence>
<dbReference type="Proteomes" id="UP000226431">
    <property type="component" value="Unassembled WGS sequence"/>
</dbReference>
<organism evidence="1 2">
    <name type="scientific">Ophiocordyceps camponoti-rufipedis</name>
    <dbReference type="NCBI Taxonomy" id="2004952"/>
    <lineage>
        <taxon>Eukaryota</taxon>
        <taxon>Fungi</taxon>
        <taxon>Dikarya</taxon>
        <taxon>Ascomycota</taxon>
        <taxon>Pezizomycotina</taxon>
        <taxon>Sordariomycetes</taxon>
        <taxon>Hypocreomycetidae</taxon>
        <taxon>Hypocreales</taxon>
        <taxon>Ophiocordycipitaceae</taxon>
        <taxon>Ophiocordyceps</taxon>
    </lineage>
</organism>
<dbReference type="STRING" id="2004952.A0A2C5YU35"/>
<reference evidence="1 2" key="1">
    <citation type="submission" date="2017-06" db="EMBL/GenBank/DDBJ databases">
        <title>Ant-infecting Ophiocordyceps genomes reveal a high diversity of potential behavioral manipulation genes and a possible major role for enterotoxins.</title>
        <authorList>
            <person name="De Bekker C."/>
            <person name="Evans H.C."/>
            <person name="Brachmann A."/>
            <person name="Hughes D.P."/>
        </authorList>
    </citation>
    <scope>NUCLEOTIDE SEQUENCE [LARGE SCALE GENOMIC DNA]</scope>
    <source>
        <strain evidence="1 2">Map16</strain>
    </source>
</reference>
<proteinExistence type="predicted"/>
<accession>A0A2C5YU35</accession>
<name>A0A2C5YU35_9HYPO</name>
<gene>
    <name evidence="1" type="ORF">CDD80_6018</name>
</gene>
<protein>
    <submittedName>
        <fullName evidence="1">Uncharacterized protein</fullName>
    </submittedName>
</protein>